<evidence type="ECO:0000256" key="1">
    <source>
        <dbReference type="SAM" id="Phobius"/>
    </source>
</evidence>
<dbReference type="EMBL" id="JAELVR010000005">
    <property type="protein sequence ID" value="MBJ6371666.1"/>
    <property type="molecule type" value="Genomic_DNA"/>
</dbReference>
<dbReference type="Proteomes" id="UP000619079">
    <property type="component" value="Unassembled WGS sequence"/>
</dbReference>
<keyword evidence="2" id="KW-0732">Signal</keyword>
<dbReference type="Pfam" id="PF07589">
    <property type="entry name" value="PEP-CTERM"/>
    <property type="match status" value="1"/>
</dbReference>
<comment type="caution">
    <text evidence="4">The sequence shown here is derived from an EMBL/GenBank/DDBJ whole genome shotgun (WGS) entry which is preliminary data.</text>
</comment>
<keyword evidence="1" id="KW-0812">Transmembrane</keyword>
<evidence type="ECO:0000259" key="3">
    <source>
        <dbReference type="Pfam" id="PF07589"/>
    </source>
</evidence>
<feature type="domain" description="Ice-binding protein C-terminal" evidence="3">
    <location>
        <begin position="176"/>
        <end position="200"/>
    </location>
</feature>
<evidence type="ECO:0000256" key="2">
    <source>
        <dbReference type="SAM" id="SignalP"/>
    </source>
</evidence>
<feature type="chain" id="PRO_5035271674" evidence="2">
    <location>
        <begin position="24"/>
        <end position="204"/>
    </location>
</feature>
<keyword evidence="1" id="KW-0472">Membrane</keyword>
<gene>
    <name evidence="4" type="ORF">JF290_09020</name>
</gene>
<dbReference type="NCBIfam" id="TIGR03370">
    <property type="entry name" value="VPLPA-CTERM"/>
    <property type="match status" value="1"/>
</dbReference>
<name>A0A8J7LZP8_9RHOB</name>
<dbReference type="InterPro" id="IPR013424">
    <property type="entry name" value="Ice-binding_C"/>
</dbReference>
<keyword evidence="1" id="KW-1133">Transmembrane helix</keyword>
<dbReference type="RefSeq" id="WP_199024521.1">
    <property type="nucleotide sequence ID" value="NZ_JAELVR010000005.1"/>
</dbReference>
<protein>
    <submittedName>
        <fullName evidence="4">VPLPA-CTERM sorting domain-containing protein</fullName>
    </submittedName>
</protein>
<dbReference type="InterPro" id="IPR022472">
    <property type="entry name" value="VPLPA-CTERM"/>
</dbReference>
<feature type="transmembrane region" description="Helical" evidence="1">
    <location>
        <begin position="179"/>
        <end position="197"/>
    </location>
</feature>
<accession>A0A8J7LZP8</accession>
<reference evidence="4" key="1">
    <citation type="submission" date="2020-12" db="EMBL/GenBank/DDBJ databases">
        <title>Sedimentitalea sp. nov., isolated from sand in Incheon.</title>
        <authorList>
            <person name="Kim W."/>
        </authorList>
    </citation>
    <scope>NUCLEOTIDE SEQUENCE</scope>
    <source>
        <strain evidence="4">CAU 1593</strain>
    </source>
</reference>
<evidence type="ECO:0000313" key="5">
    <source>
        <dbReference type="Proteomes" id="UP000619079"/>
    </source>
</evidence>
<keyword evidence="5" id="KW-1185">Reference proteome</keyword>
<sequence length="204" mass="20782">MTRTSGLFGAAALVALLASGANAAIVEFGSNAFDDGWASFIRYDDAALRGTDDDRDNPANALGSDASDFFEIGFGSTVDLKFGSAFTSPGTLIEVTNGNVAGWPESVDILVGNDGDPGSFFKVGSLDNTAAQNPGGQFTFAGGPFDTVRLIDTSSSPAPNGSTEGGWDIAAVRVSAVPVPAAMPLLLAGVGAFGIAARRKRRKA</sequence>
<proteinExistence type="predicted"/>
<organism evidence="4 5">
    <name type="scientific">Sedimentitalea arenosa</name>
    <dbReference type="NCBI Taxonomy" id="2798803"/>
    <lineage>
        <taxon>Bacteria</taxon>
        <taxon>Pseudomonadati</taxon>
        <taxon>Pseudomonadota</taxon>
        <taxon>Alphaproteobacteria</taxon>
        <taxon>Rhodobacterales</taxon>
        <taxon>Paracoccaceae</taxon>
        <taxon>Sedimentitalea</taxon>
    </lineage>
</organism>
<evidence type="ECO:0000313" key="4">
    <source>
        <dbReference type="EMBL" id="MBJ6371666.1"/>
    </source>
</evidence>
<feature type="signal peptide" evidence="2">
    <location>
        <begin position="1"/>
        <end position="23"/>
    </location>
</feature>
<dbReference type="AlphaFoldDB" id="A0A8J7LZP8"/>